<feature type="transmembrane region" description="Helical" evidence="1">
    <location>
        <begin position="205"/>
        <end position="226"/>
    </location>
</feature>
<evidence type="ECO:0000256" key="1">
    <source>
        <dbReference type="SAM" id="Phobius"/>
    </source>
</evidence>
<sequence length="404" mass="46808">MGRNIVYKRSRRKAAYLSLLGTTQLHLRNPWIVAWWSCAFPGFGHLLLSKYLRGFVLIGWELLINSQAGINEAMVYSFTGQFDLVKQVLDVRWMSLYAPVYLFAIYDSYRTTIDLNHVYMLANREKSYLSNFKIGAMEINYLDKRTPWLSLVWSMLMPGMGQLYIHRIVTAFYVLSGWIWISYVSRLLEGFQFTWMGEFDKAAHIVNPEWLLFLPSLYGFAVYDAYTNTVENNKLFDKEQKRFLITNYQERKDEGMRIISSFDHSNYLELALSALEACGIEKNQILAVPLNKRAEKPKMFDTMHRSDGVSLLDTAMVCATVFTVVFSSVGFIWKWGPIIWGLIGAMAGFIVGLIIDLIFKRKQPRPIKGKSTEVFVMVECKEHQLETVEHILWKHMAFGVAIIR</sequence>
<keyword evidence="1" id="KW-0812">Transmembrane</keyword>
<dbReference type="AlphaFoldDB" id="A0A4Y8PWF6"/>
<evidence type="ECO:0000313" key="3">
    <source>
        <dbReference type="Proteomes" id="UP000298246"/>
    </source>
</evidence>
<reference evidence="2 3" key="1">
    <citation type="submission" date="2017-03" db="EMBL/GenBank/DDBJ databases">
        <title>Isolation of Levoglucosan Utilizing Bacteria.</title>
        <authorList>
            <person name="Arya A.S."/>
        </authorList>
    </citation>
    <scope>NUCLEOTIDE SEQUENCE [LARGE SCALE GENOMIC DNA]</scope>
    <source>
        <strain evidence="2 3">MEC069</strain>
    </source>
</reference>
<dbReference type="EMBL" id="MYFO01000026">
    <property type="protein sequence ID" value="TFE85376.1"/>
    <property type="molecule type" value="Genomic_DNA"/>
</dbReference>
<keyword evidence="1" id="KW-1133">Transmembrane helix</keyword>
<name>A0A4Y8PWF6_9BACL</name>
<dbReference type="Proteomes" id="UP000298246">
    <property type="component" value="Unassembled WGS sequence"/>
</dbReference>
<keyword evidence="3" id="KW-1185">Reference proteome</keyword>
<dbReference type="OrthoDB" id="1681403at2"/>
<gene>
    <name evidence="2" type="ORF">B5M42_17605</name>
</gene>
<organism evidence="2 3">
    <name type="scientific">Paenibacillus athensensis</name>
    <dbReference type="NCBI Taxonomy" id="1967502"/>
    <lineage>
        <taxon>Bacteria</taxon>
        <taxon>Bacillati</taxon>
        <taxon>Bacillota</taxon>
        <taxon>Bacilli</taxon>
        <taxon>Bacillales</taxon>
        <taxon>Paenibacillaceae</taxon>
        <taxon>Paenibacillus</taxon>
    </lineage>
</organism>
<feature type="transmembrane region" description="Helical" evidence="1">
    <location>
        <begin position="164"/>
        <end position="185"/>
    </location>
</feature>
<comment type="caution">
    <text evidence="2">The sequence shown here is derived from an EMBL/GenBank/DDBJ whole genome shotgun (WGS) entry which is preliminary data.</text>
</comment>
<dbReference type="RefSeq" id="WP_134755159.1">
    <property type="nucleotide sequence ID" value="NZ_MYFO02000010.1"/>
</dbReference>
<feature type="transmembrane region" description="Helical" evidence="1">
    <location>
        <begin position="338"/>
        <end position="359"/>
    </location>
</feature>
<accession>A0A4Y8PWF6</accession>
<evidence type="ECO:0000313" key="2">
    <source>
        <dbReference type="EMBL" id="TFE85376.1"/>
    </source>
</evidence>
<proteinExistence type="predicted"/>
<feature type="transmembrane region" description="Helical" evidence="1">
    <location>
        <begin position="308"/>
        <end position="332"/>
    </location>
</feature>
<protein>
    <submittedName>
        <fullName evidence="2">Uncharacterized protein</fullName>
    </submittedName>
</protein>
<keyword evidence="1" id="KW-0472">Membrane</keyword>